<dbReference type="InterPro" id="IPR001841">
    <property type="entry name" value="Znf_RING"/>
</dbReference>
<evidence type="ECO:0000259" key="6">
    <source>
        <dbReference type="PROSITE" id="PS50089"/>
    </source>
</evidence>
<dbReference type="PANTHER" id="PTHR25462:SF296">
    <property type="entry name" value="MEIOTIC P26, ISOFORM F"/>
    <property type="match status" value="1"/>
</dbReference>
<dbReference type="InterPro" id="IPR013083">
    <property type="entry name" value="Znf_RING/FYVE/PHD"/>
</dbReference>
<dbReference type="EMBL" id="JBAMIC010000022">
    <property type="protein sequence ID" value="KAK7092193.1"/>
    <property type="molecule type" value="Genomic_DNA"/>
</dbReference>
<feature type="compositionally biased region" description="Basic and acidic residues" evidence="5">
    <location>
        <begin position="298"/>
        <end position="319"/>
    </location>
</feature>
<name>A0AAN9G1T1_9CAEN</name>
<dbReference type="PROSITE" id="PS00518">
    <property type="entry name" value="ZF_RING_1"/>
    <property type="match status" value="1"/>
</dbReference>
<sequence length="546" mass="58640">MEAEDLKAELTCPICMDLFREPRRLPCGHVYCRVCLQDMLTRKYLNTRACERVLSCPECRQRYDLTFEAAGVDVFPRDFKLVRLVELCQKSFGRHGDDDGGAEAGADDETAVKEVYVPDRESNPPPTSPPQSSASPSSASAAPTPQSASAGTLAASSPHPLSRQQLEASLHSFGSPAASLSDDSWIYVTPDNGRAVTRVVTASRLGGGGYERGDDSWLHPSLVTDTDFPLDAEQDVRGSAALDYRRRDPGVDLSGHYDNQGREHFERYVAAEQVAVGQRSAPTPASPSSESSSGSDTSDERGDEGSDERSGDEVSRSGSEDNSQGQKRRSRLSRFFRSLVMSDSESWDEDDPAYAGAAANHFEQPQHFQGDGEGSVGGMMEERGVEMLPGGVGQDVSHFDHTAVPGPASLSQGQSRSADVRTEVGVEAGQWRGRQDDGCDRNHNSLPAGGAALCGHPAADSAPVSLPVGGATVAVGTPASRGRIGGDVSEDSDEDYQPQTSMLRPRRKPRSRLKKFFTSLLSLSSSEDEEETEGQGESSIPVTDRH</sequence>
<evidence type="ECO:0000256" key="1">
    <source>
        <dbReference type="ARBA" id="ARBA00022723"/>
    </source>
</evidence>
<dbReference type="InterPro" id="IPR017907">
    <property type="entry name" value="Znf_RING_CS"/>
</dbReference>
<evidence type="ECO:0000313" key="7">
    <source>
        <dbReference type="EMBL" id="KAK7092193.1"/>
    </source>
</evidence>
<dbReference type="PANTHER" id="PTHR25462">
    <property type="entry name" value="BONUS, ISOFORM C-RELATED"/>
    <property type="match status" value="1"/>
</dbReference>
<comment type="caution">
    <text evidence="7">The sequence shown here is derived from an EMBL/GenBank/DDBJ whole genome shotgun (WGS) entry which is preliminary data.</text>
</comment>
<dbReference type="InterPro" id="IPR027370">
    <property type="entry name" value="Znf-RING_euk"/>
</dbReference>
<dbReference type="PROSITE" id="PS50089">
    <property type="entry name" value="ZF_RING_2"/>
    <property type="match status" value="1"/>
</dbReference>
<accession>A0AAN9G1T1</accession>
<reference evidence="7 8" key="1">
    <citation type="submission" date="2024-02" db="EMBL/GenBank/DDBJ databases">
        <title>Chromosome-scale genome assembly of the rough periwinkle Littorina saxatilis.</title>
        <authorList>
            <person name="De Jode A."/>
            <person name="Faria R."/>
            <person name="Formenti G."/>
            <person name="Sims Y."/>
            <person name="Smith T.P."/>
            <person name="Tracey A."/>
            <person name="Wood J.M.D."/>
            <person name="Zagrodzka Z.B."/>
            <person name="Johannesson K."/>
            <person name="Butlin R.K."/>
            <person name="Leder E.H."/>
        </authorList>
    </citation>
    <scope>NUCLEOTIDE SEQUENCE [LARGE SCALE GENOMIC DNA]</scope>
    <source>
        <strain evidence="7">Snail1</strain>
        <tissue evidence="7">Muscle</tissue>
    </source>
</reference>
<dbReference type="SMART" id="SM00184">
    <property type="entry name" value="RING"/>
    <property type="match status" value="1"/>
</dbReference>
<feature type="compositionally biased region" description="Low complexity" evidence="5">
    <location>
        <begin position="130"/>
        <end position="150"/>
    </location>
</feature>
<keyword evidence="1" id="KW-0479">Metal-binding</keyword>
<protein>
    <recommendedName>
        <fullName evidence="6">RING-type domain-containing protein</fullName>
    </recommendedName>
</protein>
<proteinExistence type="predicted"/>
<feature type="compositionally biased region" description="Basic residues" evidence="5">
    <location>
        <begin position="504"/>
        <end position="515"/>
    </location>
</feature>
<feature type="region of interest" description="Disordered" evidence="5">
    <location>
        <begin position="275"/>
        <end position="422"/>
    </location>
</feature>
<dbReference type="InterPro" id="IPR047153">
    <property type="entry name" value="TRIM45/56/19-like"/>
</dbReference>
<evidence type="ECO:0000256" key="4">
    <source>
        <dbReference type="PROSITE-ProRule" id="PRU00175"/>
    </source>
</evidence>
<evidence type="ECO:0000313" key="8">
    <source>
        <dbReference type="Proteomes" id="UP001374579"/>
    </source>
</evidence>
<evidence type="ECO:0000256" key="5">
    <source>
        <dbReference type="SAM" id="MobiDB-lite"/>
    </source>
</evidence>
<keyword evidence="8" id="KW-1185">Reference proteome</keyword>
<dbReference type="SUPFAM" id="SSF57850">
    <property type="entry name" value="RING/U-box"/>
    <property type="match status" value="1"/>
</dbReference>
<gene>
    <name evidence="7" type="ORF">V1264_009781</name>
</gene>
<evidence type="ECO:0000256" key="2">
    <source>
        <dbReference type="ARBA" id="ARBA00022771"/>
    </source>
</evidence>
<feature type="region of interest" description="Disordered" evidence="5">
    <location>
        <begin position="118"/>
        <end position="161"/>
    </location>
</feature>
<keyword evidence="3" id="KW-0862">Zinc</keyword>
<dbReference type="Proteomes" id="UP001374579">
    <property type="component" value="Unassembled WGS sequence"/>
</dbReference>
<organism evidence="7 8">
    <name type="scientific">Littorina saxatilis</name>
    <dbReference type="NCBI Taxonomy" id="31220"/>
    <lineage>
        <taxon>Eukaryota</taxon>
        <taxon>Metazoa</taxon>
        <taxon>Spiralia</taxon>
        <taxon>Lophotrochozoa</taxon>
        <taxon>Mollusca</taxon>
        <taxon>Gastropoda</taxon>
        <taxon>Caenogastropoda</taxon>
        <taxon>Littorinimorpha</taxon>
        <taxon>Littorinoidea</taxon>
        <taxon>Littorinidae</taxon>
        <taxon>Littorina</taxon>
    </lineage>
</organism>
<feature type="domain" description="RING-type" evidence="6">
    <location>
        <begin position="12"/>
        <end position="60"/>
    </location>
</feature>
<feature type="region of interest" description="Disordered" evidence="5">
    <location>
        <begin position="475"/>
        <end position="546"/>
    </location>
</feature>
<keyword evidence="2 4" id="KW-0863">Zinc-finger</keyword>
<feature type="compositionally biased region" description="Low complexity" evidence="5">
    <location>
        <begin position="279"/>
        <end position="296"/>
    </location>
</feature>
<evidence type="ECO:0000256" key="3">
    <source>
        <dbReference type="ARBA" id="ARBA00022833"/>
    </source>
</evidence>
<dbReference type="Gene3D" id="3.30.40.10">
    <property type="entry name" value="Zinc/RING finger domain, C3HC4 (zinc finger)"/>
    <property type="match status" value="1"/>
</dbReference>
<dbReference type="GO" id="GO:0008270">
    <property type="term" value="F:zinc ion binding"/>
    <property type="evidence" value="ECO:0007669"/>
    <property type="project" value="UniProtKB-KW"/>
</dbReference>
<dbReference type="Pfam" id="PF13445">
    <property type="entry name" value="zf-RING_UBOX"/>
    <property type="match status" value="1"/>
</dbReference>
<feature type="region of interest" description="Disordered" evidence="5">
    <location>
        <begin position="239"/>
        <end position="258"/>
    </location>
</feature>
<dbReference type="AlphaFoldDB" id="A0AAN9G1T1"/>